<keyword evidence="1 3" id="KW-0547">Nucleotide-binding</keyword>
<feature type="binding site" evidence="3">
    <location>
        <position position="112"/>
    </location>
    <ligand>
        <name>ATP</name>
        <dbReference type="ChEBI" id="CHEBI:30616"/>
    </ligand>
</feature>
<dbReference type="PANTHER" id="PTHR44167:SF24">
    <property type="entry name" value="SERINE_THREONINE-PROTEIN KINASE CHK2"/>
    <property type="match status" value="1"/>
</dbReference>
<dbReference type="EMBL" id="JADGJH010000424">
    <property type="protein sequence ID" value="KAJ3129427.1"/>
    <property type="molecule type" value="Genomic_DNA"/>
</dbReference>
<dbReference type="PANTHER" id="PTHR44167">
    <property type="entry name" value="OVARIAN-SPECIFIC SERINE/THREONINE-PROTEIN KINASE LOK-RELATED"/>
    <property type="match status" value="1"/>
</dbReference>
<dbReference type="Gene3D" id="1.10.510.10">
    <property type="entry name" value="Transferase(Phosphotransferase) domain 1"/>
    <property type="match status" value="1"/>
</dbReference>
<feature type="domain" description="Protein kinase" evidence="6">
    <location>
        <begin position="84"/>
        <end position="406"/>
    </location>
</feature>
<dbReference type="SMART" id="SM00220">
    <property type="entry name" value="S_TKc"/>
    <property type="match status" value="1"/>
</dbReference>
<organism evidence="7 8">
    <name type="scientific">Physocladia obscura</name>
    <dbReference type="NCBI Taxonomy" id="109957"/>
    <lineage>
        <taxon>Eukaryota</taxon>
        <taxon>Fungi</taxon>
        <taxon>Fungi incertae sedis</taxon>
        <taxon>Chytridiomycota</taxon>
        <taxon>Chytridiomycota incertae sedis</taxon>
        <taxon>Chytridiomycetes</taxon>
        <taxon>Chytridiales</taxon>
        <taxon>Chytriomycetaceae</taxon>
        <taxon>Physocladia</taxon>
    </lineage>
</organism>
<keyword evidence="4" id="KW-0808">Transferase</keyword>
<reference evidence="7" key="1">
    <citation type="submission" date="2020-05" db="EMBL/GenBank/DDBJ databases">
        <title>Phylogenomic resolution of chytrid fungi.</title>
        <authorList>
            <person name="Stajich J.E."/>
            <person name="Amses K."/>
            <person name="Simmons R."/>
            <person name="Seto K."/>
            <person name="Myers J."/>
            <person name="Bonds A."/>
            <person name="Quandt C.A."/>
            <person name="Barry K."/>
            <person name="Liu P."/>
            <person name="Grigoriev I."/>
            <person name="Longcore J.E."/>
            <person name="James T.Y."/>
        </authorList>
    </citation>
    <scope>NUCLEOTIDE SEQUENCE</scope>
    <source>
        <strain evidence="7">JEL0513</strain>
    </source>
</reference>
<accession>A0AAD5XHX5</accession>
<evidence type="ECO:0000256" key="3">
    <source>
        <dbReference type="PROSITE-ProRule" id="PRU10141"/>
    </source>
</evidence>
<dbReference type="PROSITE" id="PS50011">
    <property type="entry name" value="PROTEIN_KINASE_DOM"/>
    <property type="match status" value="1"/>
</dbReference>
<dbReference type="GO" id="GO:0004674">
    <property type="term" value="F:protein serine/threonine kinase activity"/>
    <property type="evidence" value="ECO:0007669"/>
    <property type="project" value="UniProtKB-KW"/>
</dbReference>
<dbReference type="GO" id="GO:0005524">
    <property type="term" value="F:ATP binding"/>
    <property type="evidence" value="ECO:0007669"/>
    <property type="project" value="UniProtKB-UniRule"/>
</dbReference>
<dbReference type="SUPFAM" id="SSF56112">
    <property type="entry name" value="Protein kinase-like (PK-like)"/>
    <property type="match status" value="1"/>
</dbReference>
<dbReference type="GO" id="GO:0044773">
    <property type="term" value="P:mitotic DNA damage checkpoint signaling"/>
    <property type="evidence" value="ECO:0007669"/>
    <property type="project" value="TreeGrafter"/>
</dbReference>
<feature type="region of interest" description="Disordered" evidence="5">
    <location>
        <begin position="1"/>
        <end position="29"/>
    </location>
</feature>
<dbReference type="InterPro" id="IPR008271">
    <property type="entry name" value="Ser/Thr_kinase_AS"/>
</dbReference>
<dbReference type="PROSITE" id="PS00108">
    <property type="entry name" value="PROTEIN_KINASE_ST"/>
    <property type="match status" value="1"/>
</dbReference>
<dbReference type="Gene3D" id="3.30.200.20">
    <property type="entry name" value="Phosphorylase Kinase, domain 1"/>
    <property type="match status" value="1"/>
</dbReference>
<dbReference type="InterPro" id="IPR000719">
    <property type="entry name" value="Prot_kinase_dom"/>
</dbReference>
<evidence type="ECO:0000256" key="5">
    <source>
        <dbReference type="SAM" id="MobiDB-lite"/>
    </source>
</evidence>
<dbReference type="PROSITE" id="PS00107">
    <property type="entry name" value="PROTEIN_KINASE_ATP"/>
    <property type="match status" value="1"/>
</dbReference>
<evidence type="ECO:0000313" key="7">
    <source>
        <dbReference type="EMBL" id="KAJ3129427.1"/>
    </source>
</evidence>
<dbReference type="GO" id="GO:0005634">
    <property type="term" value="C:nucleus"/>
    <property type="evidence" value="ECO:0007669"/>
    <property type="project" value="TreeGrafter"/>
</dbReference>
<evidence type="ECO:0000256" key="1">
    <source>
        <dbReference type="ARBA" id="ARBA00022741"/>
    </source>
</evidence>
<dbReference type="InterPro" id="IPR017441">
    <property type="entry name" value="Protein_kinase_ATP_BS"/>
</dbReference>
<proteinExistence type="inferred from homology"/>
<comment type="similarity">
    <text evidence="4">Belongs to the protein kinase superfamily.</text>
</comment>
<evidence type="ECO:0000256" key="4">
    <source>
        <dbReference type="RuleBase" id="RU000304"/>
    </source>
</evidence>
<evidence type="ECO:0000259" key="6">
    <source>
        <dbReference type="PROSITE" id="PS50011"/>
    </source>
</evidence>
<keyword evidence="2 3" id="KW-0067">ATP-binding</keyword>
<evidence type="ECO:0000313" key="8">
    <source>
        <dbReference type="Proteomes" id="UP001211907"/>
    </source>
</evidence>
<dbReference type="Proteomes" id="UP001211907">
    <property type="component" value="Unassembled WGS sequence"/>
</dbReference>
<evidence type="ECO:0000256" key="2">
    <source>
        <dbReference type="ARBA" id="ARBA00022840"/>
    </source>
</evidence>
<name>A0AAD5XHX5_9FUNG</name>
<comment type="caution">
    <text evidence="7">The sequence shown here is derived from an EMBL/GenBank/DDBJ whole genome shotgun (WGS) entry which is preliminary data.</text>
</comment>
<feature type="compositionally biased region" description="Low complexity" evidence="5">
    <location>
        <begin position="10"/>
        <end position="28"/>
    </location>
</feature>
<keyword evidence="4" id="KW-0418">Kinase</keyword>
<dbReference type="AlphaFoldDB" id="A0AAD5XHX5"/>
<dbReference type="Pfam" id="PF00069">
    <property type="entry name" value="Pkinase"/>
    <property type="match status" value="2"/>
</dbReference>
<keyword evidence="4" id="KW-0723">Serine/threonine-protein kinase</keyword>
<protein>
    <recommendedName>
        <fullName evidence="6">Protein kinase domain-containing protein</fullName>
    </recommendedName>
</protein>
<dbReference type="InterPro" id="IPR011009">
    <property type="entry name" value="Kinase-like_dom_sf"/>
</dbReference>
<keyword evidence="8" id="KW-1185">Reference proteome</keyword>
<gene>
    <name evidence="7" type="ORF">HK100_008647</name>
</gene>
<sequence length="410" mass="45021">MAAHSTSFKTASTCSTCSDSSNSETISTQPQKIKPAEIILSPALATIKVPAGKILYDGLSSESKARVAVAYAFAYSPAQLLMKYSIRRVIGFGSNGAVLAAVLNENIPVAIKIIYKKRATSIKPLTEIPSEIEILKHLNANSNNNGAILKYIEDWQDKNHFYLVTELFGSDWLSSTKWSTSEKFAPVVFNARYNGASTRVALPFSAGSSDLWAWAYVHRAYVYESSHHQHTMLPILPIKRIVKQLAIALSEMHALGFYHGDIKLENVLVQSGGQMGPVIRLADFGHSKHTSFGIKSYGTQEVSPPEFLRGSLYSSESLDGRVSDVFALGMVMYMLLNESGHLPKMTNSTSAGTMGYEDLLKDDSGFYPFDSLDDFDIGGQSLLDGMCMVDPEQRMNVQQVLAHPWLADVV</sequence>